<evidence type="ECO:0000313" key="6">
    <source>
        <dbReference type="Proteomes" id="UP000231235"/>
    </source>
</evidence>
<evidence type="ECO:0000256" key="2">
    <source>
        <dbReference type="ARBA" id="ARBA00023274"/>
    </source>
</evidence>
<proteinExistence type="inferred from homology"/>
<reference evidence="5 6" key="1">
    <citation type="submission" date="2017-09" db="EMBL/GenBank/DDBJ databases">
        <title>Depth-based differentiation of microbial function through sediment-hosted aquifers and enrichment of novel symbionts in the deep terrestrial subsurface.</title>
        <authorList>
            <person name="Probst A.J."/>
            <person name="Ladd B."/>
            <person name="Jarett J.K."/>
            <person name="Geller-Mcgrath D.E."/>
            <person name="Sieber C.M."/>
            <person name="Emerson J.B."/>
            <person name="Anantharaman K."/>
            <person name="Thomas B.C."/>
            <person name="Malmstrom R."/>
            <person name="Stieglmeier M."/>
            <person name="Klingl A."/>
            <person name="Woyke T."/>
            <person name="Ryan C.M."/>
            <person name="Banfield J.F."/>
        </authorList>
    </citation>
    <scope>NUCLEOTIDE SEQUENCE [LARGE SCALE GENOMIC DNA]</scope>
    <source>
        <strain evidence="5">CG23_combo_of_CG06-09_8_20_14_all_39_39</strain>
    </source>
</reference>
<name>A0A2G9Z7Y4_9BACT</name>
<dbReference type="Gene3D" id="3.30.1320.10">
    <property type="match status" value="1"/>
</dbReference>
<dbReference type="NCBIfam" id="TIGR00002">
    <property type="entry name" value="S16"/>
    <property type="match status" value="1"/>
</dbReference>
<keyword evidence="2 3" id="KW-0687">Ribonucleoprotein</keyword>
<sequence length="151" mass="17601">MRRKFLNSDVKSENVEPRGKVGERECKSPTLRRGIDVITIKMLKNIMLMVRLSRVGEKKYATYKIVIQEKSKDPWDKALEYLGTYNPHTKELKVKKDRIEYWLSVGAQVSATVNNLLIKNKIIKGEKMKAAKLNKKKNGEGEKARKRRKKR</sequence>
<dbReference type="InterPro" id="IPR023803">
    <property type="entry name" value="Ribosomal_bS16_dom_sf"/>
</dbReference>
<evidence type="ECO:0000256" key="1">
    <source>
        <dbReference type="ARBA" id="ARBA00022980"/>
    </source>
</evidence>
<dbReference type="GO" id="GO:0006412">
    <property type="term" value="P:translation"/>
    <property type="evidence" value="ECO:0007669"/>
    <property type="project" value="UniProtKB-UniRule"/>
</dbReference>
<comment type="similarity">
    <text evidence="3">Belongs to the bacterial ribosomal protein bS16 family.</text>
</comment>
<dbReference type="InterPro" id="IPR000307">
    <property type="entry name" value="Ribosomal_bS16"/>
</dbReference>
<dbReference type="GO" id="GO:0015935">
    <property type="term" value="C:small ribosomal subunit"/>
    <property type="evidence" value="ECO:0007669"/>
    <property type="project" value="TreeGrafter"/>
</dbReference>
<dbReference type="SUPFAM" id="SSF54565">
    <property type="entry name" value="Ribosomal protein S16"/>
    <property type="match status" value="1"/>
</dbReference>
<dbReference type="EMBL" id="PCRX01000001">
    <property type="protein sequence ID" value="PIP29254.1"/>
    <property type="molecule type" value="Genomic_DNA"/>
</dbReference>
<accession>A0A2G9Z7Y4</accession>
<gene>
    <name evidence="3 5" type="primary">rpsP</name>
    <name evidence="5" type="ORF">COX28_00110</name>
</gene>
<organism evidence="5 6">
    <name type="scientific">Candidatus Kuenenbacteria bacterium CG23_combo_of_CG06-09_8_20_14_all_39_39</name>
    <dbReference type="NCBI Taxonomy" id="1974623"/>
    <lineage>
        <taxon>Bacteria</taxon>
        <taxon>Candidatus Kueneniibacteriota</taxon>
    </lineage>
</organism>
<comment type="caution">
    <text evidence="5">The sequence shown here is derived from an EMBL/GenBank/DDBJ whole genome shotgun (WGS) entry which is preliminary data.</text>
</comment>
<keyword evidence="1 3" id="KW-0689">Ribosomal protein</keyword>
<dbReference type="GO" id="GO:0005737">
    <property type="term" value="C:cytoplasm"/>
    <property type="evidence" value="ECO:0007669"/>
    <property type="project" value="UniProtKB-ARBA"/>
</dbReference>
<protein>
    <recommendedName>
        <fullName evidence="3">Small ribosomal subunit protein bS16</fullName>
    </recommendedName>
</protein>
<dbReference type="PANTHER" id="PTHR12919">
    <property type="entry name" value="30S RIBOSOMAL PROTEIN S16"/>
    <property type="match status" value="1"/>
</dbReference>
<dbReference type="PANTHER" id="PTHR12919:SF20">
    <property type="entry name" value="SMALL RIBOSOMAL SUBUNIT PROTEIN BS16M"/>
    <property type="match status" value="1"/>
</dbReference>
<evidence type="ECO:0000313" key="5">
    <source>
        <dbReference type="EMBL" id="PIP29254.1"/>
    </source>
</evidence>
<evidence type="ECO:0000256" key="4">
    <source>
        <dbReference type="SAM" id="MobiDB-lite"/>
    </source>
</evidence>
<dbReference type="HAMAP" id="MF_00385">
    <property type="entry name" value="Ribosomal_bS16"/>
    <property type="match status" value="1"/>
</dbReference>
<dbReference type="Pfam" id="PF00886">
    <property type="entry name" value="Ribosomal_S16"/>
    <property type="match status" value="1"/>
</dbReference>
<evidence type="ECO:0000256" key="3">
    <source>
        <dbReference type="HAMAP-Rule" id="MF_00385"/>
    </source>
</evidence>
<dbReference type="Proteomes" id="UP000231235">
    <property type="component" value="Unassembled WGS sequence"/>
</dbReference>
<dbReference type="GO" id="GO:0003735">
    <property type="term" value="F:structural constituent of ribosome"/>
    <property type="evidence" value="ECO:0007669"/>
    <property type="project" value="InterPro"/>
</dbReference>
<dbReference type="AlphaFoldDB" id="A0A2G9Z7Y4"/>
<feature type="region of interest" description="Disordered" evidence="4">
    <location>
        <begin position="129"/>
        <end position="151"/>
    </location>
</feature>